<feature type="domain" description="Fibronectin type-III" evidence="33">
    <location>
        <begin position="729"/>
        <end position="822"/>
    </location>
</feature>
<gene>
    <name evidence="34" type="ORF">MATL_G00195820</name>
</gene>
<dbReference type="SMART" id="SM00409">
    <property type="entry name" value="IG"/>
    <property type="match status" value="3"/>
</dbReference>
<dbReference type="InterPro" id="IPR003961">
    <property type="entry name" value="FN3_dom"/>
</dbReference>
<feature type="domain" description="Fibronectin type-III" evidence="33">
    <location>
        <begin position="522"/>
        <end position="615"/>
    </location>
</feature>
<dbReference type="SMART" id="SM00060">
    <property type="entry name" value="FN3"/>
    <property type="match status" value="7"/>
</dbReference>
<evidence type="ECO:0000256" key="29">
    <source>
        <dbReference type="ARBA" id="ARBA00073611"/>
    </source>
</evidence>
<reference evidence="34" key="1">
    <citation type="submission" date="2021-01" db="EMBL/GenBank/DDBJ databases">
        <authorList>
            <person name="Zahm M."/>
            <person name="Roques C."/>
            <person name="Cabau C."/>
            <person name="Klopp C."/>
            <person name="Donnadieu C."/>
            <person name="Jouanno E."/>
            <person name="Lampietro C."/>
            <person name="Louis A."/>
            <person name="Herpin A."/>
            <person name="Echchiki A."/>
            <person name="Berthelot C."/>
            <person name="Parey E."/>
            <person name="Roest-Crollius H."/>
            <person name="Braasch I."/>
            <person name="Postlethwait J."/>
            <person name="Bobe J."/>
            <person name="Montfort J."/>
            <person name="Bouchez O."/>
            <person name="Begum T."/>
            <person name="Mejri S."/>
            <person name="Adams A."/>
            <person name="Chen W.-J."/>
            <person name="Guiguen Y."/>
        </authorList>
    </citation>
    <scope>NUCLEOTIDE SEQUENCE</scope>
    <source>
        <strain evidence="34">YG-15Mar2019-1</strain>
        <tissue evidence="34">Brain</tissue>
    </source>
</reference>
<dbReference type="PANTHER" id="PTHR13817:SF95">
    <property type="entry name" value="PROTOGENIN"/>
    <property type="match status" value="1"/>
</dbReference>
<dbReference type="FunFam" id="2.60.40.10:FF:000128">
    <property type="entry name" value="receptor-type tyrosine-protein phosphatase delta isoform X2"/>
    <property type="match status" value="1"/>
</dbReference>
<dbReference type="InterPro" id="IPR036116">
    <property type="entry name" value="FN3_sf"/>
</dbReference>
<dbReference type="InterPro" id="IPR003599">
    <property type="entry name" value="Ig_sub"/>
</dbReference>
<dbReference type="InterPro" id="IPR013783">
    <property type="entry name" value="Ig-like_fold"/>
</dbReference>
<evidence type="ECO:0000256" key="30">
    <source>
        <dbReference type="SAM" id="Phobius"/>
    </source>
</evidence>
<evidence type="ECO:0000256" key="20">
    <source>
        <dbReference type="ARBA" id="ARBA00023157"/>
    </source>
</evidence>
<evidence type="ECO:0000256" key="28">
    <source>
        <dbReference type="ARBA" id="ARBA00051722"/>
    </source>
</evidence>
<evidence type="ECO:0000256" key="31">
    <source>
        <dbReference type="SAM" id="SignalP"/>
    </source>
</evidence>
<evidence type="ECO:0000256" key="2">
    <source>
        <dbReference type="ARBA" id="ARBA00004432"/>
    </source>
</evidence>
<evidence type="ECO:0000256" key="17">
    <source>
        <dbReference type="ARBA" id="ARBA00022989"/>
    </source>
</evidence>
<evidence type="ECO:0000256" key="3">
    <source>
        <dbReference type="ARBA" id="ARBA00004484"/>
    </source>
</evidence>
<evidence type="ECO:0000256" key="21">
    <source>
        <dbReference type="ARBA" id="ARBA00023170"/>
    </source>
</evidence>
<evidence type="ECO:0000256" key="9">
    <source>
        <dbReference type="ARBA" id="ARBA00022599"/>
    </source>
</evidence>
<dbReference type="GO" id="GO:0005886">
    <property type="term" value="C:plasma membrane"/>
    <property type="evidence" value="ECO:0007669"/>
    <property type="project" value="UniProtKB-SubCell"/>
</dbReference>
<keyword evidence="14" id="KW-0378">Hydrolase</keyword>
<keyword evidence="15" id="KW-0130">Cell adhesion</keyword>
<comment type="caution">
    <text evidence="34">The sequence shown here is derived from an EMBL/GenBank/DDBJ whole genome shotgun (WGS) entry which is preliminary data.</text>
</comment>
<dbReference type="FunFam" id="2.60.40.10:FF:000023">
    <property type="entry name" value="receptor-type tyrosine-protein phosphatase delta isoform X2"/>
    <property type="match status" value="1"/>
</dbReference>
<dbReference type="PRINTS" id="PR00014">
    <property type="entry name" value="FNTYPEIII"/>
</dbReference>
<dbReference type="InterPro" id="IPR003598">
    <property type="entry name" value="Ig_sub2"/>
</dbReference>
<dbReference type="GO" id="GO:0030426">
    <property type="term" value="C:growth cone"/>
    <property type="evidence" value="ECO:0007669"/>
    <property type="project" value="UniProtKB-SubCell"/>
</dbReference>
<evidence type="ECO:0000256" key="4">
    <source>
        <dbReference type="ARBA" id="ARBA00004489"/>
    </source>
</evidence>
<dbReference type="FunFam" id="2.60.40.10:FF:000144">
    <property type="entry name" value="receptor-type tyrosine-protein phosphatase delta isoform X1"/>
    <property type="match status" value="1"/>
</dbReference>
<dbReference type="InterPro" id="IPR013098">
    <property type="entry name" value="Ig_I-set"/>
</dbReference>
<dbReference type="SUPFAM" id="SSF48726">
    <property type="entry name" value="Immunoglobulin"/>
    <property type="match status" value="3"/>
</dbReference>
<keyword evidence="12 31" id="KW-0732">Signal</keyword>
<dbReference type="AlphaFoldDB" id="A0A9D3PNM1"/>
<dbReference type="OrthoDB" id="10253954at2759"/>
<dbReference type="GO" id="GO:0008201">
    <property type="term" value="F:heparin binding"/>
    <property type="evidence" value="ECO:0007669"/>
    <property type="project" value="UniProtKB-KW"/>
</dbReference>
<keyword evidence="24" id="KW-0393">Immunoglobulin domain</keyword>
<keyword evidence="8" id="KW-1003">Cell membrane</keyword>
<dbReference type="GO" id="GO:0014069">
    <property type="term" value="C:postsynaptic density"/>
    <property type="evidence" value="ECO:0007669"/>
    <property type="project" value="UniProtKB-SubCell"/>
</dbReference>
<dbReference type="FunFam" id="2.60.40.10:FF:000010">
    <property type="entry name" value="receptor-type tyrosine-protein phosphatase delta isoform X1"/>
    <property type="match status" value="1"/>
</dbReference>
<evidence type="ECO:0000256" key="5">
    <source>
        <dbReference type="ARBA" id="ARBA00004624"/>
    </source>
</evidence>
<feature type="domain" description="Fibronectin type-III" evidence="33">
    <location>
        <begin position="329"/>
        <end position="419"/>
    </location>
</feature>
<keyword evidence="16" id="KW-0904">Protein phosphatase</keyword>
<evidence type="ECO:0000256" key="14">
    <source>
        <dbReference type="ARBA" id="ARBA00022801"/>
    </source>
</evidence>
<name>A0A9D3PNM1_MEGAT</name>
<feature type="domain" description="Fibronectin type-III" evidence="33">
    <location>
        <begin position="926"/>
        <end position="1012"/>
    </location>
</feature>
<dbReference type="EMBL" id="JAFDVH010000017">
    <property type="protein sequence ID" value="KAG7461880.1"/>
    <property type="molecule type" value="Genomic_DNA"/>
</dbReference>
<dbReference type="FunFam" id="2.60.40.10:FF:000027">
    <property type="entry name" value="receptor-type tyrosine-protein phosphatase delta isoform X1"/>
    <property type="match status" value="1"/>
</dbReference>
<keyword evidence="17 30" id="KW-1133">Transmembrane helix</keyword>
<feature type="domain" description="Fibronectin type-III" evidence="33">
    <location>
        <begin position="620"/>
        <end position="728"/>
    </location>
</feature>
<evidence type="ECO:0000256" key="16">
    <source>
        <dbReference type="ARBA" id="ARBA00022912"/>
    </source>
</evidence>
<feature type="domain" description="Ig-like" evidence="32">
    <location>
        <begin position="31"/>
        <end position="121"/>
    </location>
</feature>
<dbReference type="Pfam" id="PF00041">
    <property type="entry name" value="fn3"/>
    <property type="match status" value="7"/>
</dbReference>
<keyword evidence="10" id="KW-0358">Heparin-binding</keyword>
<keyword evidence="13" id="KW-0677">Repeat</keyword>
<evidence type="ECO:0000256" key="11">
    <source>
        <dbReference type="ARBA" id="ARBA00022692"/>
    </source>
</evidence>
<evidence type="ECO:0000256" key="19">
    <source>
        <dbReference type="ARBA" id="ARBA00023136"/>
    </source>
</evidence>
<dbReference type="Gene3D" id="2.60.40.10">
    <property type="entry name" value="Immunoglobulins"/>
    <property type="match status" value="10"/>
</dbReference>
<comment type="catalytic activity">
    <reaction evidence="28">
        <text>O-phospho-L-tyrosyl-[protein] + H2O = L-tyrosyl-[protein] + phosphate</text>
        <dbReference type="Rhea" id="RHEA:10684"/>
        <dbReference type="Rhea" id="RHEA-COMP:10136"/>
        <dbReference type="Rhea" id="RHEA-COMP:20101"/>
        <dbReference type="ChEBI" id="CHEBI:15377"/>
        <dbReference type="ChEBI" id="CHEBI:43474"/>
        <dbReference type="ChEBI" id="CHEBI:46858"/>
        <dbReference type="ChEBI" id="CHEBI:61978"/>
        <dbReference type="EC" id="3.1.3.48"/>
    </reaction>
</comment>
<feature type="signal peptide" evidence="31">
    <location>
        <begin position="1"/>
        <end position="27"/>
    </location>
</feature>
<organism evidence="34 35">
    <name type="scientific">Megalops atlanticus</name>
    <name type="common">Tarpon</name>
    <name type="synonym">Clupea gigantea</name>
    <dbReference type="NCBI Taxonomy" id="7932"/>
    <lineage>
        <taxon>Eukaryota</taxon>
        <taxon>Metazoa</taxon>
        <taxon>Chordata</taxon>
        <taxon>Craniata</taxon>
        <taxon>Vertebrata</taxon>
        <taxon>Euteleostomi</taxon>
        <taxon>Actinopterygii</taxon>
        <taxon>Neopterygii</taxon>
        <taxon>Teleostei</taxon>
        <taxon>Elopiformes</taxon>
        <taxon>Megalopidae</taxon>
        <taxon>Megalops</taxon>
    </lineage>
</organism>
<evidence type="ECO:0000256" key="27">
    <source>
        <dbReference type="ARBA" id="ARBA00034105"/>
    </source>
</evidence>
<feature type="domain" description="Ig-like" evidence="32">
    <location>
        <begin position="240"/>
        <end position="322"/>
    </location>
</feature>
<dbReference type="InterPro" id="IPR036179">
    <property type="entry name" value="Ig-like_dom_sf"/>
</dbReference>
<keyword evidence="35" id="KW-1185">Reference proteome</keyword>
<keyword evidence="20" id="KW-1015">Disulfide bond</keyword>
<dbReference type="InterPro" id="IPR007110">
    <property type="entry name" value="Ig-like_dom"/>
</dbReference>
<dbReference type="InterPro" id="IPR050964">
    <property type="entry name" value="Striated_Muscle_Regulatory"/>
</dbReference>
<proteinExistence type="inferred from homology"/>
<dbReference type="PROSITE" id="PS50853">
    <property type="entry name" value="FN3"/>
    <property type="match status" value="7"/>
</dbReference>
<evidence type="ECO:0000256" key="24">
    <source>
        <dbReference type="ARBA" id="ARBA00023319"/>
    </source>
</evidence>
<feature type="domain" description="Ig-like" evidence="32">
    <location>
        <begin position="133"/>
        <end position="228"/>
    </location>
</feature>
<keyword evidence="9" id="KW-0771">Synaptosome</keyword>
<evidence type="ECO:0000256" key="7">
    <source>
        <dbReference type="ARBA" id="ARBA00013064"/>
    </source>
</evidence>
<dbReference type="GO" id="GO:0043204">
    <property type="term" value="C:perikaryon"/>
    <property type="evidence" value="ECO:0007669"/>
    <property type="project" value="UniProtKB-SubCell"/>
</dbReference>
<keyword evidence="22" id="KW-0325">Glycoprotein</keyword>
<evidence type="ECO:0000259" key="32">
    <source>
        <dbReference type="PROSITE" id="PS50835"/>
    </source>
</evidence>
<keyword evidence="18" id="KW-0770">Synapse</keyword>
<evidence type="ECO:0000313" key="35">
    <source>
        <dbReference type="Proteomes" id="UP001046870"/>
    </source>
</evidence>
<evidence type="ECO:0000256" key="6">
    <source>
        <dbReference type="ARBA" id="ARBA00010504"/>
    </source>
</evidence>
<dbReference type="FunFam" id="2.60.40.10:FF:000066">
    <property type="entry name" value="receptor-type tyrosine-protein phosphatase delta isoform X1"/>
    <property type="match status" value="1"/>
</dbReference>
<feature type="domain" description="Fibronectin type-III" evidence="33">
    <location>
        <begin position="424"/>
        <end position="520"/>
    </location>
</feature>
<dbReference type="FunFam" id="2.60.40.10:FF:000015">
    <property type="entry name" value="receptor-type tyrosine-protein phosphatase delta isoform X2"/>
    <property type="match status" value="1"/>
</dbReference>
<evidence type="ECO:0000313" key="34">
    <source>
        <dbReference type="EMBL" id="KAG7461880.1"/>
    </source>
</evidence>
<evidence type="ECO:0000256" key="25">
    <source>
        <dbReference type="ARBA" id="ARBA00023329"/>
    </source>
</evidence>
<dbReference type="Proteomes" id="UP001046870">
    <property type="component" value="Chromosome 17"/>
</dbReference>
<evidence type="ECO:0000259" key="33">
    <source>
        <dbReference type="PROSITE" id="PS50853"/>
    </source>
</evidence>
<evidence type="ECO:0000256" key="1">
    <source>
        <dbReference type="ARBA" id="ARBA00004251"/>
    </source>
</evidence>
<dbReference type="GO" id="GO:0050808">
    <property type="term" value="P:synapse organization"/>
    <property type="evidence" value="ECO:0007669"/>
    <property type="project" value="UniProtKB-ARBA"/>
</dbReference>
<keyword evidence="23" id="KW-0966">Cell projection</keyword>
<evidence type="ECO:0000256" key="18">
    <source>
        <dbReference type="ARBA" id="ARBA00023018"/>
    </source>
</evidence>
<dbReference type="GO" id="GO:0007155">
    <property type="term" value="P:cell adhesion"/>
    <property type="evidence" value="ECO:0007669"/>
    <property type="project" value="UniProtKB-KW"/>
</dbReference>
<accession>A0A9D3PNM1</accession>
<evidence type="ECO:0000256" key="15">
    <source>
        <dbReference type="ARBA" id="ARBA00022889"/>
    </source>
</evidence>
<dbReference type="CDD" id="cd05739">
    <property type="entry name" value="IgI_3_RPTP_IIa_LAR_like"/>
    <property type="match status" value="1"/>
</dbReference>
<dbReference type="PANTHER" id="PTHR13817">
    <property type="entry name" value="TITIN"/>
    <property type="match status" value="1"/>
</dbReference>
<dbReference type="PROSITE" id="PS50835">
    <property type="entry name" value="IG_LIKE"/>
    <property type="match status" value="3"/>
</dbReference>
<keyword evidence="21" id="KW-0675">Receptor</keyword>
<evidence type="ECO:0000256" key="23">
    <source>
        <dbReference type="ARBA" id="ARBA00023273"/>
    </source>
</evidence>
<sequence length="1197" mass="133208">MLVPSCHMMHIARPVVLLLCFLILADTETPPKFLRTPNDQTGVQGGVASFICQATGDPRPKIVWNKKGKKVSNQRFEVIEFDDGSGSVLRIQPLRTPRDEAIYECVASNSVGETSASTRLTVLREDQLPPGFPTIDMGPQLKVVERTRTATMLCAASGNPDPDISWFKDFLPVNTTNNNGRIKQLRSGGTPIRGALQIEQSEESDQGKYECVATNNDGTRYSAPANLYVRELREVRRVPPRFSIPPTDNEIMPGGSVNITCVAVGSPMPYVKWMLGAEDLTPEDDMPIGRNVLELTDVRQSANYTCVAMSTLGVIEAVAQITVKALPKPPGTPMVTERTATSITLTWDSGNPEPVSYYIIQHKSKFSEDTYKEIDGVATTRYSVGGLSPYSDYEFRVVAVNNIGRGPPSEGIEAKTAEQAPSTAPRQVRGRMLSSTTAIIHWDEPEEANGQIMGYRVYYTMEPNQHVNVWEKQIVRGANFLTIQGLTPNKTYYIKVLAFTSVGDGPLSPDLQIIAKTGVPSQPTDFKAEAKSETSILLSWIPPAQNGQDNQITGYELLYKKRDDKEEKRISFEPTTTFLLKDLKPFTTYTFLLAARSKHGIGAYTNEISAETPQTLPSGPPRKVEVEAVNSTSIKVIWRSPMPNKQHGQIRGYQVHYVKMVNGEPIGQPFIKDILIDDAQWEYDDSTEHEMIITDLQAETTYSVAVAAYTTKGDGARSKPKLVSTTGAVPEKPRLMVSPTNMGTALLQWHPPTLTFGPLQGYRLKFGRKDVEPLTVIEFPERENHYTTKEIHKGASYVFRLSARNKVGFGEETVKEISTPEDVPSGYPQNIVAESTTTSTIQISWKPLPLAEQNGNIIKYALQYKDINSPRNPSELFITAPESTVTLDSLKADTTYDIKMCAFTSKGSGPYSPSVQFRTQPLDQVFAKNFHVKAAMKTSVLLTWEIPENYNPAQPFTILYDNGQSVEVDGKLTQKLITNLQPQTQYSFLLTNRGNSAGGLQHRVSTMTAPDILRTKPYLIGKTNSDGMVTVELPSVQTTEKVQGYYIVVVPLKKRGGKFVKPWDNPDEMNLEELLKEINRTSRSLRFRRQAEPKAYIAAYFKELPTEFTLGDRKIYGDFENKQLQNGQEYIFFVLAVLEISENTMYATSPYSDPVVSADIDPQPIIDEEEGLIWVVGPVLAVVFIICIVIAILLYKR</sequence>
<dbReference type="SUPFAM" id="SSF49265">
    <property type="entry name" value="Fibronectin type III"/>
    <property type="match status" value="4"/>
</dbReference>
<dbReference type="CDD" id="cd00063">
    <property type="entry name" value="FN3"/>
    <property type="match status" value="7"/>
</dbReference>
<keyword evidence="25" id="KW-0968">Cytoplasmic vesicle</keyword>
<evidence type="ECO:0000256" key="10">
    <source>
        <dbReference type="ARBA" id="ARBA00022674"/>
    </source>
</evidence>
<dbReference type="FunFam" id="2.60.40.10:FF:000036">
    <property type="entry name" value="receptor-type tyrosine-protein phosphatase delta isoform X1"/>
    <property type="match status" value="1"/>
</dbReference>
<evidence type="ECO:0000256" key="26">
    <source>
        <dbReference type="ARBA" id="ARBA00034102"/>
    </source>
</evidence>
<feature type="transmembrane region" description="Helical" evidence="30">
    <location>
        <begin position="1172"/>
        <end position="1195"/>
    </location>
</feature>
<dbReference type="GO" id="GO:0004725">
    <property type="term" value="F:protein tyrosine phosphatase activity"/>
    <property type="evidence" value="ECO:0007669"/>
    <property type="project" value="UniProtKB-EC"/>
</dbReference>
<feature type="domain" description="Fibronectin type-III" evidence="33">
    <location>
        <begin position="827"/>
        <end position="922"/>
    </location>
</feature>
<evidence type="ECO:0000256" key="8">
    <source>
        <dbReference type="ARBA" id="ARBA00022475"/>
    </source>
</evidence>
<dbReference type="Pfam" id="PF13927">
    <property type="entry name" value="Ig_3"/>
    <property type="match status" value="1"/>
</dbReference>
<dbReference type="CDD" id="cd05738">
    <property type="entry name" value="IgI_2_RPTP_IIa_LAR_like"/>
    <property type="match status" value="1"/>
</dbReference>
<dbReference type="GO" id="GO:0030672">
    <property type="term" value="C:synaptic vesicle membrane"/>
    <property type="evidence" value="ECO:0007669"/>
    <property type="project" value="UniProtKB-SubCell"/>
</dbReference>
<evidence type="ECO:0000256" key="12">
    <source>
        <dbReference type="ARBA" id="ARBA00022729"/>
    </source>
</evidence>
<feature type="chain" id="PRO_5039104250" description="Receptor-type tyrosine-protein phosphatase S" evidence="31">
    <location>
        <begin position="28"/>
        <end position="1197"/>
    </location>
</feature>
<dbReference type="SMART" id="SM00408">
    <property type="entry name" value="IGc2"/>
    <property type="match status" value="3"/>
</dbReference>
<evidence type="ECO:0000256" key="22">
    <source>
        <dbReference type="ARBA" id="ARBA00023180"/>
    </source>
</evidence>
<dbReference type="FunFam" id="2.60.40.10:FF:000068">
    <property type="entry name" value="receptor-type tyrosine-protein phosphatase delta isoform X1"/>
    <property type="match status" value="1"/>
</dbReference>
<keyword evidence="19 30" id="KW-0472">Membrane</keyword>
<keyword evidence="11 30" id="KW-0812">Transmembrane</keyword>
<comment type="similarity">
    <text evidence="6">Belongs to the protein-tyrosine phosphatase family. Receptor class 2A subfamily.</text>
</comment>
<dbReference type="Pfam" id="PF07679">
    <property type="entry name" value="I-set"/>
    <property type="match status" value="2"/>
</dbReference>
<dbReference type="EC" id="3.1.3.48" evidence="7"/>
<protein>
    <recommendedName>
        <fullName evidence="29">Receptor-type tyrosine-protein phosphatase S</fullName>
        <ecNumber evidence="7">3.1.3.48</ecNumber>
    </recommendedName>
</protein>
<evidence type="ECO:0000256" key="13">
    <source>
        <dbReference type="ARBA" id="ARBA00022737"/>
    </source>
</evidence>
<dbReference type="FunFam" id="2.60.40.10:FF:000082">
    <property type="entry name" value="receptor-type tyrosine-protein phosphatase delta isoform X2"/>
    <property type="match status" value="1"/>
</dbReference>
<comment type="subcellular location">
    <subcellularLocation>
        <location evidence="1">Cell membrane</location>
        <topology evidence="1">Single-pass type I membrane protein</topology>
    </subcellularLocation>
    <subcellularLocation>
        <location evidence="4">Cell projection</location>
        <location evidence="4">Axon</location>
    </subcellularLocation>
    <subcellularLocation>
        <location evidence="5">Cell projection</location>
        <location evidence="5">Growth cone</location>
    </subcellularLocation>
    <subcellularLocation>
        <location evidence="2">Cytoplasmic vesicle</location>
        <location evidence="2">Secretory vesicle</location>
        <location evidence="2">Synaptic vesicle membrane</location>
    </subcellularLocation>
    <subcellularLocation>
        <location evidence="3">Perikaryon</location>
    </subcellularLocation>
    <subcellularLocation>
        <location evidence="27">Postsynaptic density</location>
    </subcellularLocation>
    <subcellularLocation>
        <location evidence="26">Synapse</location>
        <location evidence="26">Synaptosome</location>
    </subcellularLocation>
</comment>